<name>A0AAW1MEQ2_POPJA</name>
<proteinExistence type="predicted"/>
<reference evidence="1 2" key="1">
    <citation type="journal article" date="2024" name="BMC Genomics">
        <title>De novo assembly and annotation of Popillia japonica's genome with initial clues to its potential as an invasive pest.</title>
        <authorList>
            <person name="Cucini C."/>
            <person name="Boschi S."/>
            <person name="Funari R."/>
            <person name="Cardaioli E."/>
            <person name="Iannotti N."/>
            <person name="Marturano G."/>
            <person name="Paoli F."/>
            <person name="Bruttini M."/>
            <person name="Carapelli A."/>
            <person name="Frati F."/>
            <person name="Nardi F."/>
        </authorList>
    </citation>
    <scope>NUCLEOTIDE SEQUENCE [LARGE SCALE GENOMIC DNA]</scope>
    <source>
        <strain evidence="1">DMR45628</strain>
    </source>
</reference>
<dbReference type="Proteomes" id="UP001458880">
    <property type="component" value="Unassembled WGS sequence"/>
</dbReference>
<dbReference type="EMBL" id="JASPKY010000055">
    <property type="protein sequence ID" value="KAK9744694.1"/>
    <property type="molecule type" value="Genomic_DNA"/>
</dbReference>
<organism evidence="1 2">
    <name type="scientific">Popillia japonica</name>
    <name type="common">Japanese beetle</name>
    <dbReference type="NCBI Taxonomy" id="7064"/>
    <lineage>
        <taxon>Eukaryota</taxon>
        <taxon>Metazoa</taxon>
        <taxon>Ecdysozoa</taxon>
        <taxon>Arthropoda</taxon>
        <taxon>Hexapoda</taxon>
        <taxon>Insecta</taxon>
        <taxon>Pterygota</taxon>
        <taxon>Neoptera</taxon>
        <taxon>Endopterygota</taxon>
        <taxon>Coleoptera</taxon>
        <taxon>Polyphaga</taxon>
        <taxon>Scarabaeiformia</taxon>
        <taxon>Scarabaeidae</taxon>
        <taxon>Rutelinae</taxon>
        <taxon>Popillia</taxon>
    </lineage>
</organism>
<dbReference type="AlphaFoldDB" id="A0AAW1MEQ2"/>
<keyword evidence="2" id="KW-1185">Reference proteome</keyword>
<protein>
    <submittedName>
        <fullName evidence="1">Uncharacterized protein</fullName>
    </submittedName>
</protein>
<evidence type="ECO:0000313" key="1">
    <source>
        <dbReference type="EMBL" id="KAK9744694.1"/>
    </source>
</evidence>
<comment type="caution">
    <text evidence="1">The sequence shown here is derived from an EMBL/GenBank/DDBJ whole genome shotgun (WGS) entry which is preliminary data.</text>
</comment>
<evidence type="ECO:0000313" key="2">
    <source>
        <dbReference type="Proteomes" id="UP001458880"/>
    </source>
</evidence>
<accession>A0AAW1MEQ2</accession>
<sequence>MIQRYRSHRVTDPGSSVFLTGVIVKEDHAISKHPRTFVLYGCTQTSQSFAVPNNIDVNMRVFKFKCTEQH</sequence>
<gene>
    <name evidence="1" type="ORF">QE152_g7547</name>
</gene>